<evidence type="ECO:0000313" key="3">
    <source>
        <dbReference type="Proteomes" id="UP000031246"/>
    </source>
</evidence>
<sequence>MIRICALLLFCGLTNIVFAQQFSVTGTVKDTNGQPVPFASVYLKNTTTGTSANVDGKYSIKLKNGQQTLSFRAVGYKQQDHIINLSDDISLNVTLTAESYTLENVNIRANAEDPAYAIIRKAIKERKTHLNEVKSFSCDVYIKGVQRLKGAPKKFFGQDIQKVLELDTNRKGIIYLSESQSKFNFSRPNSIHEEMISSKVAGRNNAFSFNKASDLIINFYDNYLLENKLSARGFISPIADNALFYYKYKLLGESTENGELIHKIQVIPRRENDPVFRGIIYIIDNSWRIYNTDLFLTKNAGINFIDTLNINQQFTKVKEVYMPTSINFQFAGNVLGFKIAGYYVGVYSNYNIDPKFSKNFFSGEILKVTEMVNKKDSAYWVNNRPIPLTEDEKINYIKKDSIAKLKESKKYLDSLEKENNKFGIGKLLLRGHSINDRYDKEYWYFDPVLRAIFYNTVEGFAIKYGVTYRKTFENRRSYSIRPELRYGFANKKLTGSLTGSYYYNPLKSASVGASFGNGIFDLNNLGSMTALGNSINSLFYEKNFPKFYEKSFANINTTRELATGLQGSVSVDYSRNKSLTNSSNFKFIDAKDREFTSNNPFNPAEEVPLFPTYNSFSATASLTYTIGQKYITRPDGKFYTESKYPKITVLYKKGFNNVLSSDIDYDFIKAEVFQERIGLGLLGYTSFLAGVGKFVNNKKMYYPDFKHFSGNISTIFPPNIRKFQYLDFYQFSTNQQYFEAHLEHNFAGFFMNKIPLLRKAKLEEFIGGGYLSSPEKRNYKEFYFGIQRLVLRASYGFAYDGGRKLTQGFRISYGF</sequence>
<protein>
    <recommendedName>
        <fullName evidence="4">Membrane receptor RagA</fullName>
    </recommendedName>
</protein>
<keyword evidence="3" id="KW-1185">Reference proteome</keyword>
<dbReference type="RefSeq" id="WP_039477417.1">
    <property type="nucleotide sequence ID" value="NZ_JSYN01000017.1"/>
</dbReference>
<keyword evidence="1" id="KW-0732">Signal</keyword>
<feature type="chain" id="PRO_5002129777" description="Membrane receptor RagA" evidence="1">
    <location>
        <begin position="20"/>
        <end position="815"/>
    </location>
</feature>
<proteinExistence type="predicted"/>
<evidence type="ECO:0000313" key="2">
    <source>
        <dbReference type="EMBL" id="KIA92951.1"/>
    </source>
</evidence>
<name>A0A0C1D721_9SPHI</name>
<dbReference type="OrthoDB" id="983143at2"/>
<feature type="signal peptide" evidence="1">
    <location>
        <begin position="1"/>
        <end position="19"/>
    </location>
</feature>
<dbReference type="Pfam" id="PF18939">
    <property type="entry name" value="DUF5686"/>
    <property type="match status" value="1"/>
</dbReference>
<accession>A0A0C1D721</accession>
<dbReference type="EMBL" id="JSYN01000017">
    <property type="protein sequence ID" value="KIA92951.1"/>
    <property type="molecule type" value="Genomic_DNA"/>
</dbReference>
<evidence type="ECO:0000256" key="1">
    <source>
        <dbReference type="SAM" id="SignalP"/>
    </source>
</evidence>
<dbReference type="Gene3D" id="2.50.20.10">
    <property type="entry name" value="Lipoprotein localisation LolA/LolB/LppX"/>
    <property type="match status" value="1"/>
</dbReference>
<organism evidence="2 3">
    <name type="scientific">Pedobacter kyungheensis</name>
    <dbReference type="NCBI Taxonomy" id="1069985"/>
    <lineage>
        <taxon>Bacteria</taxon>
        <taxon>Pseudomonadati</taxon>
        <taxon>Bacteroidota</taxon>
        <taxon>Sphingobacteriia</taxon>
        <taxon>Sphingobacteriales</taxon>
        <taxon>Sphingobacteriaceae</taxon>
        <taxon>Pedobacter</taxon>
    </lineage>
</organism>
<dbReference type="InterPro" id="IPR008969">
    <property type="entry name" value="CarboxyPept-like_regulatory"/>
</dbReference>
<dbReference type="SUPFAM" id="SSF49464">
    <property type="entry name" value="Carboxypeptidase regulatory domain-like"/>
    <property type="match status" value="1"/>
</dbReference>
<dbReference type="Proteomes" id="UP000031246">
    <property type="component" value="Unassembled WGS sequence"/>
</dbReference>
<comment type="caution">
    <text evidence="2">The sequence shown here is derived from an EMBL/GenBank/DDBJ whole genome shotgun (WGS) entry which is preliminary data.</text>
</comment>
<dbReference type="AlphaFoldDB" id="A0A0C1D721"/>
<reference evidence="2 3" key="1">
    <citation type="submission" date="2014-10" db="EMBL/GenBank/DDBJ databases">
        <title>Pedobacter Kyungheensis.</title>
        <authorList>
            <person name="Anderson B.M."/>
            <person name="Newman J.D."/>
        </authorList>
    </citation>
    <scope>NUCLEOTIDE SEQUENCE [LARGE SCALE GENOMIC DNA]</scope>
    <source>
        <strain evidence="2 3">KACC 16221</strain>
    </source>
</reference>
<dbReference type="InterPro" id="IPR043741">
    <property type="entry name" value="DUF5686"/>
</dbReference>
<dbReference type="Gene3D" id="2.60.40.1120">
    <property type="entry name" value="Carboxypeptidase-like, regulatory domain"/>
    <property type="match status" value="1"/>
</dbReference>
<dbReference type="Pfam" id="PF13715">
    <property type="entry name" value="CarbopepD_reg_2"/>
    <property type="match status" value="1"/>
</dbReference>
<gene>
    <name evidence="2" type="ORF">OC25_14690</name>
</gene>
<evidence type="ECO:0008006" key="4">
    <source>
        <dbReference type="Google" id="ProtNLM"/>
    </source>
</evidence>